<feature type="coiled-coil region" evidence="1">
    <location>
        <begin position="179"/>
        <end position="206"/>
    </location>
</feature>
<dbReference type="AlphaFoldDB" id="A0A6M4AVX7"/>
<keyword evidence="2" id="KW-0812">Transmembrane</keyword>
<accession>A0A6M4AVX7</accession>
<dbReference type="KEGG" id="slan:GV829_00640"/>
<dbReference type="GO" id="GO:0004713">
    <property type="term" value="F:protein tyrosine kinase activity"/>
    <property type="evidence" value="ECO:0007669"/>
    <property type="project" value="TreeGrafter"/>
</dbReference>
<name>A0A6M4AVX7_9SPHN</name>
<evidence type="ECO:0000313" key="4">
    <source>
        <dbReference type="Proteomes" id="UP000503018"/>
    </source>
</evidence>
<dbReference type="RefSeq" id="WP_169943354.1">
    <property type="nucleotide sequence ID" value="NZ_CP053015.1"/>
</dbReference>
<keyword evidence="2" id="KW-1133">Transmembrane helix</keyword>
<proteinExistence type="predicted"/>
<keyword evidence="4" id="KW-1185">Reference proteome</keyword>
<evidence type="ECO:0000256" key="1">
    <source>
        <dbReference type="SAM" id="Coils"/>
    </source>
</evidence>
<gene>
    <name evidence="3" type="ORF">GV829_00640</name>
</gene>
<dbReference type="PANTHER" id="PTHR32309:SF13">
    <property type="entry name" value="FERRIC ENTEROBACTIN TRANSPORT PROTEIN FEPE"/>
    <property type="match status" value="1"/>
</dbReference>
<sequence length="470" mass="51577">MRHEVIAKPRRLLRIWTYIRDGLPSPGRYKRYVVAMAPALIAVWTATGAYLVLAPRSYTSHFTLILPGSGAGSTLNVESIGQAQSSAASAFSSTTLSPTENYKRLLMADITLRQSARILKENEDAFPGPKVELTDQTNLIQIDIAGASPQQAQRRATALRQAFLTQLDRLRADEAAKREQADTRHLQELEAKVRETERALLAFQAQHGMVSVEQFNNRISAIDSLRDREREVRTTLRQQSAESSRFSSALNAGTALGNNTLRLRSDPMFQRLVERYAALDADAEQKSATLGEGHGDLAQVQAERDTLRTALARRGRELTGLGDEQLLRMVDLSVSDGRSSLIEGMIAADIRRAGTSAALREIRGDLAQQQGRAGLLVTQAAELADLTRDHRIAEAVFSSALARVDTNKQDPFASYPLVQTLEEPSLPRGPSSPSTVIAIAGATAATILIIMGFLLTWLRQPLIRKFFPNA</sequence>
<protein>
    <recommendedName>
        <fullName evidence="5">Lipopolysaccharide biosynthesis protein</fullName>
    </recommendedName>
</protein>
<dbReference type="Proteomes" id="UP000503018">
    <property type="component" value="Chromosome"/>
</dbReference>
<reference evidence="3 4" key="1">
    <citation type="submission" date="2020-01" db="EMBL/GenBank/DDBJ databases">
        <title>Sphingomonas sp. strain CSW-10.</title>
        <authorList>
            <person name="Chen W.-M."/>
        </authorList>
    </citation>
    <scope>NUCLEOTIDE SEQUENCE [LARGE SCALE GENOMIC DNA]</scope>
    <source>
        <strain evidence="3 4">CSW-10</strain>
    </source>
</reference>
<dbReference type="GO" id="GO:0005886">
    <property type="term" value="C:plasma membrane"/>
    <property type="evidence" value="ECO:0007669"/>
    <property type="project" value="TreeGrafter"/>
</dbReference>
<organism evidence="3 4">
    <name type="scientific">Sphingomonas lacunae</name>
    <dbReference type="NCBI Taxonomy" id="2698828"/>
    <lineage>
        <taxon>Bacteria</taxon>
        <taxon>Pseudomonadati</taxon>
        <taxon>Pseudomonadota</taxon>
        <taxon>Alphaproteobacteria</taxon>
        <taxon>Sphingomonadales</taxon>
        <taxon>Sphingomonadaceae</taxon>
        <taxon>Sphingomonas</taxon>
    </lineage>
</organism>
<dbReference type="PANTHER" id="PTHR32309">
    <property type="entry name" value="TYROSINE-PROTEIN KINASE"/>
    <property type="match status" value="1"/>
</dbReference>
<keyword evidence="1" id="KW-0175">Coiled coil</keyword>
<feature type="transmembrane region" description="Helical" evidence="2">
    <location>
        <begin position="32"/>
        <end position="53"/>
    </location>
</feature>
<keyword evidence="2" id="KW-0472">Membrane</keyword>
<evidence type="ECO:0000256" key="2">
    <source>
        <dbReference type="SAM" id="Phobius"/>
    </source>
</evidence>
<evidence type="ECO:0008006" key="5">
    <source>
        <dbReference type="Google" id="ProtNLM"/>
    </source>
</evidence>
<dbReference type="EMBL" id="CP053015">
    <property type="protein sequence ID" value="QJQ31141.1"/>
    <property type="molecule type" value="Genomic_DNA"/>
</dbReference>
<dbReference type="InterPro" id="IPR050445">
    <property type="entry name" value="Bact_polysacc_biosynth/exp"/>
</dbReference>
<feature type="transmembrane region" description="Helical" evidence="2">
    <location>
        <begin position="436"/>
        <end position="458"/>
    </location>
</feature>
<evidence type="ECO:0000313" key="3">
    <source>
        <dbReference type="EMBL" id="QJQ31141.1"/>
    </source>
</evidence>